<dbReference type="Proteomes" id="UP000591131">
    <property type="component" value="Unassembled WGS sequence"/>
</dbReference>
<proteinExistence type="predicted"/>
<organism evidence="2 3">
    <name type="scientific">Perkinsus chesapeaki</name>
    <name type="common">Clam parasite</name>
    <name type="synonym">Perkinsus andrewsi</name>
    <dbReference type="NCBI Taxonomy" id="330153"/>
    <lineage>
        <taxon>Eukaryota</taxon>
        <taxon>Sar</taxon>
        <taxon>Alveolata</taxon>
        <taxon>Perkinsozoa</taxon>
        <taxon>Perkinsea</taxon>
        <taxon>Perkinsida</taxon>
        <taxon>Perkinsidae</taxon>
        <taxon>Perkinsus</taxon>
    </lineage>
</organism>
<protein>
    <submittedName>
        <fullName evidence="2">Uncharacterized protein</fullName>
    </submittedName>
</protein>
<feature type="region of interest" description="Disordered" evidence="1">
    <location>
        <begin position="1"/>
        <end position="132"/>
    </location>
</feature>
<dbReference type="AlphaFoldDB" id="A0A7J6N0X2"/>
<sequence>MSEVSSTAGMMTRAKVAALKKEDPGDAEKEEPQTAPASGDPTKTDNMEMGDSGKGDQTMADDKADGPAIPDVPVDNDPEARKQGTLQPQADGLREYTGSQPQAAVLPPSAQPLMADMPVDKPSPSDIKRNLTPREARQLVELQYHEQLRQYQRWLAALAEAARERRRVEEEQQQQNVEEEGAASSSSSAAAPVDDTQEAESKENDGGAAQESERENKRRKVDDETDKPIQSPAKTDAEPAGSSAEIGHDAAAEG</sequence>
<feature type="region of interest" description="Disordered" evidence="1">
    <location>
        <begin position="161"/>
        <end position="254"/>
    </location>
</feature>
<feature type="compositionally biased region" description="Basic and acidic residues" evidence="1">
    <location>
        <begin position="161"/>
        <end position="170"/>
    </location>
</feature>
<evidence type="ECO:0000313" key="2">
    <source>
        <dbReference type="EMBL" id="KAF4677549.1"/>
    </source>
</evidence>
<accession>A0A7J6N0X2</accession>
<feature type="compositionally biased region" description="Basic and acidic residues" evidence="1">
    <location>
        <begin position="199"/>
        <end position="222"/>
    </location>
</feature>
<feature type="compositionally biased region" description="Low complexity" evidence="1">
    <location>
        <begin position="182"/>
        <end position="191"/>
    </location>
</feature>
<keyword evidence="3" id="KW-1185">Reference proteome</keyword>
<gene>
    <name evidence="2" type="ORF">FOL47_000937</name>
</gene>
<feature type="compositionally biased region" description="Basic and acidic residues" evidence="1">
    <location>
        <begin position="42"/>
        <end position="65"/>
    </location>
</feature>
<comment type="caution">
    <text evidence="2">The sequence shown here is derived from an EMBL/GenBank/DDBJ whole genome shotgun (WGS) entry which is preliminary data.</text>
</comment>
<feature type="compositionally biased region" description="Basic and acidic residues" evidence="1">
    <location>
        <begin position="19"/>
        <end position="32"/>
    </location>
</feature>
<name>A0A7J6N0X2_PERCH</name>
<evidence type="ECO:0000313" key="3">
    <source>
        <dbReference type="Proteomes" id="UP000591131"/>
    </source>
</evidence>
<dbReference type="OrthoDB" id="10391960at2759"/>
<evidence type="ECO:0000256" key="1">
    <source>
        <dbReference type="SAM" id="MobiDB-lite"/>
    </source>
</evidence>
<reference evidence="2 3" key="1">
    <citation type="submission" date="2020-04" db="EMBL/GenBank/DDBJ databases">
        <title>Perkinsus chesapeaki whole genome sequence.</title>
        <authorList>
            <person name="Bogema D.R."/>
        </authorList>
    </citation>
    <scope>NUCLEOTIDE SEQUENCE [LARGE SCALE GENOMIC DNA]</scope>
    <source>
        <strain evidence="2">ATCC PRA-425</strain>
    </source>
</reference>
<dbReference type="EMBL" id="JAAPAO010000012">
    <property type="protein sequence ID" value="KAF4677549.1"/>
    <property type="molecule type" value="Genomic_DNA"/>
</dbReference>